<keyword evidence="3" id="KW-0121">Carboxypeptidase</keyword>
<evidence type="ECO:0000313" key="14">
    <source>
        <dbReference type="RefSeq" id="XP_023950706.2"/>
    </source>
</evidence>
<evidence type="ECO:0000256" key="7">
    <source>
        <dbReference type="ARBA" id="ARBA00022801"/>
    </source>
</evidence>
<evidence type="ECO:0000256" key="4">
    <source>
        <dbReference type="ARBA" id="ARBA00022670"/>
    </source>
</evidence>
<keyword evidence="13" id="KW-1185">Reference proteome</keyword>
<proteinExistence type="inferred from homology"/>
<dbReference type="Gene3D" id="3.40.630.10">
    <property type="entry name" value="Zn peptidases"/>
    <property type="match status" value="2"/>
</dbReference>
<dbReference type="SUPFAM" id="SSF53187">
    <property type="entry name" value="Zn-dependent exopeptidases"/>
    <property type="match status" value="2"/>
</dbReference>
<protein>
    <submittedName>
        <fullName evidence="14">Zinc carboxypeptidase A 1-like</fullName>
    </submittedName>
</protein>
<dbReference type="AlphaFoldDB" id="A0A6J1P2K4"/>
<reference evidence="14" key="1">
    <citation type="submission" date="2025-08" db="UniProtKB">
        <authorList>
            <consortium name="RefSeq"/>
        </authorList>
    </citation>
    <scope>IDENTIFICATION</scope>
</reference>
<dbReference type="Proteomes" id="UP001652582">
    <property type="component" value="Chromosome 21"/>
</dbReference>
<dbReference type="GO" id="GO:0008270">
    <property type="term" value="F:zinc ion binding"/>
    <property type="evidence" value="ECO:0007669"/>
    <property type="project" value="InterPro"/>
</dbReference>
<keyword evidence="4" id="KW-0645">Protease</keyword>
<evidence type="ECO:0000256" key="10">
    <source>
        <dbReference type="ARBA" id="ARBA00023157"/>
    </source>
</evidence>
<dbReference type="SMART" id="SM00631">
    <property type="entry name" value="Zn_pept"/>
    <property type="match status" value="2"/>
</dbReference>
<keyword evidence="9" id="KW-0482">Metalloprotease</keyword>
<dbReference type="InterPro" id="IPR003146">
    <property type="entry name" value="M14A_act_pep"/>
</dbReference>
<evidence type="ECO:0000256" key="2">
    <source>
        <dbReference type="ARBA" id="ARBA00005988"/>
    </source>
</evidence>
<comment type="similarity">
    <text evidence="2 11">Belongs to the peptidase M14 family.</text>
</comment>
<evidence type="ECO:0000256" key="1">
    <source>
        <dbReference type="ARBA" id="ARBA00001947"/>
    </source>
</evidence>
<dbReference type="GO" id="GO:0006508">
    <property type="term" value="P:proteolysis"/>
    <property type="evidence" value="ECO:0007669"/>
    <property type="project" value="UniProtKB-KW"/>
</dbReference>
<feature type="domain" description="Peptidase M14" evidence="12">
    <location>
        <begin position="482"/>
        <end position="773"/>
    </location>
</feature>
<dbReference type="GeneID" id="112054972"/>
<feature type="domain" description="Peptidase M14" evidence="12">
    <location>
        <begin position="108"/>
        <end position="399"/>
    </location>
</feature>
<dbReference type="GO" id="GO:0004181">
    <property type="term" value="F:metallocarboxypeptidase activity"/>
    <property type="evidence" value="ECO:0007669"/>
    <property type="project" value="InterPro"/>
</dbReference>
<accession>A0A6J1P2K4</accession>
<dbReference type="InterPro" id="IPR000834">
    <property type="entry name" value="Peptidase_M14"/>
</dbReference>
<evidence type="ECO:0000256" key="3">
    <source>
        <dbReference type="ARBA" id="ARBA00022645"/>
    </source>
</evidence>
<name>A0A6J1P2K4_BICAN</name>
<evidence type="ECO:0000256" key="9">
    <source>
        <dbReference type="ARBA" id="ARBA00023049"/>
    </source>
</evidence>
<evidence type="ECO:0000256" key="8">
    <source>
        <dbReference type="ARBA" id="ARBA00022833"/>
    </source>
</evidence>
<keyword evidence="8" id="KW-0862">Zinc</keyword>
<keyword evidence="6" id="KW-0732">Signal</keyword>
<feature type="active site" description="Proton donor/acceptor" evidence="11">
    <location>
        <position position="739"/>
    </location>
</feature>
<dbReference type="RefSeq" id="XP_023950706.2">
    <property type="nucleotide sequence ID" value="XM_024094938.2"/>
</dbReference>
<dbReference type="Gene3D" id="3.30.70.340">
    <property type="entry name" value="Metallocarboxypeptidase-like"/>
    <property type="match status" value="2"/>
</dbReference>
<organism evidence="13 14">
    <name type="scientific">Bicyclus anynana</name>
    <name type="common">Squinting bush brown butterfly</name>
    <dbReference type="NCBI Taxonomy" id="110368"/>
    <lineage>
        <taxon>Eukaryota</taxon>
        <taxon>Metazoa</taxon>
        <taxon>Ecdysozoa</taxon>
        <taxon>Arthropoda</taxon>
        <taxon>Hexapoda</taxon>
        <taxon>Insecta</taxon>
        <taxon>Pterygota</taxon>
        <taxon>Neoptera</taxon>
        <taxon>Endopterygota</taxon>
        <taxon>Lepidoptera</taxon>
        <taxon>Glossata</taxon>
        <taxon>Ditrysia</taxon>
        <taxon>Papilionoidea</taxon>
        <taxon>Nymphalidae</taxon>
        <taxon>Satyrinae</taxon>
        <taxon>Satyrini</taxon>
        <taxon>Mycalesina</taxon>
        <taxon>Bicyclus</taxon>
    </lineage>
</organism>
<evidence type="ECO:0000259" key="12">
    <source>
        <dbReference type="PROSITE" id="PS52035"/>
    </source>
</evidence>
<dbReference type="PANTHER" id="PTHR11705">
    <property type="entry name" value="PROTEASE FAMILY M14 CARBOXYPEPTIDASE A,B"/>
    <property type="match status" value="1"/>
</dbReference>
<sequence length="788" mass="89544">LLISFGSSEKFRFDNYALYKILPENGEQIKILEDKMSDLRYDFWSVPSAALDYVSVMSSPQHKNELEEFLHHHQIKYNIKINNIQEHLDKETVRTYRSNSSVSMEWDSYYKLADINTWLDDLVATYKGIASIIVGGRSYEGRQIRGIKISHGSGKRAIYVEGTLHGVEWITTTTVCYIINELLTSNDTDTKAAARDFDWYIFPVANPDGYVFSHEQNRMWRKNRRPTTGGHIGVDLNRNWNNNWLVIGASTDPANNRYAGLGPFSEPESRSLSTYIKSIGDKIELFLTFHSFGQLLMVPFGNSTAPYANYHDAINIGRRAMGALSVRYGTQYFTGNIAEAIYLASGGETDWVKERIGVPLVYCYELRDKGDKGFLLPEDQILPNNQEVMDSVVELIHQAKRFGYLRDKRNSDLKYDFWREPSAALEYVSVMSSPQHKNELEEFLNHHQIKYDIKINNIQEHLDKETVRTYRSNNSVSMEWDSYYKLADIYAWLDDLVATYKGIASIIVGGRSHEGRQIRGIKISHGSGRRAIFVEGTMHAREWITTTAVCYILNELLTSNDSETKAAAHDYDWYIFPVTNPDGYVWSHEQNRMWRKNRRPTTGGHIGVDLNRNWNSNWLVSGASTNPASDTFAGLGPFSEPESRSLSAYISSIGNKIELFLSFHSFGQLLLVPFGNSTAPYANYHDAINIGRRAMGALSVRYGTQYVTGNIAEAIYSATGGGIDWVKEKVGVPLVYCYELRDKNEHGFLLPEDQILPNNQEVMDSVVEMIHQAKRFGYMGGGAVFTAV</sequence>
<evidence type="ECO:0000256" key="5">
    <source>
        <dbReference type="ARBA" id="ARBA00022723"/>
    </source>
</evidence>
<dbReference type="KEGG" id="bany:112054972"/>
<dbReference type="Pfam" id="PF02244">
    <property type="entry name" value="Propep_M14"/>
    <property type="match status" value="2"/>
</dbReference>
<evidence type="ECO:0000256" key="11">
    <source>
        <dbReference type="PROSITE-ProRule" id="PRU01379"/>
    </source>
</evidence>
<dbReference type="SUPFAM" id="SSF54897">
    <property type="entry name" value="Protease propeptides/inhibitors"/>
    <property type="match status" value="2"/>
</dbReference>
<feature type="active site" description="Proton donor/acceptor" evidence="11">
    <location>
        <position position="365"/>
    </location>
</feature>
<feature type="non-terminal residue" evidence="14">
    <location>
        <position position="1"/>
    </location>
</feature>
<dbReference type="InterPro" id="IPR036990">
    <property type="entry name" value="M14A-like_propep"/>
</dbReference>
<dbReference type="Pfam" id="PF00246">
    <property type="entry name" value="Peptidase_M14"/>
    <property type="match status" value="2"/>
</dbReference>
<dbReference type="PANTHER" id="PTHR11705:SF153">
    <property type="entry name" value="ZINC CARBOXYPEPTIDASE A 1-LIKE PROTEIN"/>
    <property type="match status" value="1"/>
</dbReference>
<gene>
    <name evidence="14" type="primary">LOC112054972</name>
</gene>
<dbReference type="PROSITE" id="PS52035">
    <property type="entry name" value="PEPTIDASE_M14"/>
    <property type="match status" value="2"/>
</dbReference>
<evidence type="ECO:0000256" key="6">
    <source>
        <dbReference type="ARBA" id="ARBA00022729"/>
    </source>
</evidence>
<dbReference type="OrthoDB" id="3626597at2759"/>
<keyword evidence="10" id="KW-1015">Disulfide bond</keyword>
<dbReference type="PRINTS" id="PR00765">
    <property type="entry name" value="CRBOXYPTASEA"/>
</dbReference>
<keyword evidence="5" id="KW-0479">Metal-binding</keyword>
<comment type="cofactor">
    <cofactor evidence="1">
        <name>Zn(2+)</name>
        <dbReference type="ChEBI" id="CHEBI:29105"/>
    </cofactor>
</comment>
<dbReference type="GO" id="GO:0005615">
    <property type="term" value="C:extracellular space"/>
    <property type="evidence" value="ECO:0007669"/>
    <property type="project" value="TreeGrafter"/>
</dbReference>
<evidence type="ECO:0000313" key="13">
    <source>
        <dbReference type="Proteomes" id="UP001652582"/>
    </source>
</evidence>
<dbReference type="CDD" id="cd03860">
    <property type="entry name" value="M14_CP_A-B_like"/>
    <property type="match status" value="1"/>
</dbReference>
<keyword evidence="7" id="KW-0378">Hydrolase</keyword>